<proteinExistence type="predicted"/>
<comment type="caution">
    <text evidence="1">The sequence shown here is derived from an EMBL/GenBank/DDBJ whole genome shotgun (WGS) entry which is preliminary data.</text>
</comment>
<evidence type="ECO:0000313" key="1">
    <source>
        <dbReference type="EMBL" id="KAK3721567.1"/>
    </source>
</evidence>
<protein>
    <submittedName>
        <fullName evidence="1">Uncharacterized protein</fullName>
    </submittedName>
</protein>
<keyword evidence="2" id="KW-1185">Reference proteome</keyword>
<reference evidence="1" key="1">
    <citation type="submission" date="2023-07" db="EMBL/GenBank/DDBJ databases">
        <title>Black Yeasts Isolated from many extreme environments.</title>
        <authorList>
            <person name="Coleine C."/>
            <person name="Stajich J.E."/>
            <person name="Selbmann L."/>
        </authorList>
    </citation>
    <scope>NUCLEOTIDE SEQUENCE</scope>
    <source>
        <strain evidence="1">CCFEE 5714</strain>
    </source>
</reference>
<evidence type="ECO:0000313" key="2">
    <source>
        <dbReference type="Proteomes" id="UP001281147"/>
    </source>
</evidence>
<organism evidence="1 2">
    <name type="scientific">Vermiconidia calcicola</name>
    <dbReference type="NCBI Taxonomy" id="1690605"/>
    <lineage>
        <taxon>Eukaryota</taxon>
        <taxon>Fungi</taxon>
        <taxon>Dikarya</taxon>
        <taxon>Ascomycota</taxon>
        <taxon>Pezizomycotina</taxon>
        <taxon>Dothideomycetes</taxon>
        <taxon>Dothideomycetidae</taxon>
        <taxon>Mycosphaerellales</taxon>
        <taxon>Extremaceae</taxon>
        <taxon>Vermiconidia</taxon>
    </lineage>
</organism>
<name>A0ACC3NSS9_9PEZI</name>
<accession>A0ACC3NSS9</accession>
<dbReference type="Proteomes" id="UP001281147">
    <property type="component" value="Unassembled WGS sequence"/>
</dbReference>
<sequence length="768" mass="85101">MAFSSQFSLSLELTRLLPLGSVATAGGRALIQLTRELRKSGSDIVVEEDLADIFGRNRIHRHFESSFRTAVQGSSIVQIPGLIDIVLEAGAGPTVRRSIHNRAYFASVIQLSLLTYTHDVSSLTKALNQALERRAAGSGQFTEVPDHDALYGTLGAIQDQSVGYRWDLTLSAVENKLCHSNKQHVSLRELRRLPPVVLQALLDSFTAIQHFPEQRLLRIRTGSGVSTIVAWAYHVLGLTTSVSYESRNIARFGDGMEQVLIQWVDPEHAYGCEEVALLNATDSAHPDFSLSANPLDDVPLHALCRHSVSGYGTELLRSEDVRAESLQRDIAHLVLALCIKVARKAQHQAEGYLRPASYLMPSNVKILEIGDMLFPQLVWSYTAVEAISNLSCLEGFTWWEHKLPRNILPSLRLLDEQRPERQLIPPGYRGGYFSTIGPPLGESGTEAPAQYLEQFVAALCRLVFALATVTNVSACAGLPLELKGDFAWAPQANDVKVMTAREAFAYLTPLLWCRPAEQIGHVASATLVSHNGWSLMLGSMQNTGPANAPSGITVHCGVPSRNQERRPWIQDALPCGEMIYIDPTLGRYKVERSAGQQVTLESALKIRPANPLVGVTYRAFEVMLRWEIEREGRDDTKVAYVRTGFREMQELLWNAVRIPACPHGSQPAESSEVPDGCVVFSGWWAEHSSDGVRSWNPNEAIHSALVAGSDPARWLMLFAVNNCTWTWDMWEGRDEHPVSYIRASDCCFPCAVERAKLDRPGFPKILIL</sequence>
<gene>
    <name evidence="1" type="ORF">LTR37_003123</name>
</gene>
<dbReference type="EMBL" id="JAUTXU010000017">
    <property type="protein sequence ID" value="KAK3721567.1"/>
    <property type="molecule type" value="Genomic_DNA"/>
</dbReference>